<protein>
    <submittedName>
        <fullName evidence="3">Uncharacterized protein</fullName>
    </submittedName>
</protein>
<keyword evidence="2" id="KW-0472">Membrane</keyword>
<evidence type="ECO:0000313" key="4">
    <source>
        <dbReference type="Proteomes" id="UP001333818"/>
    </source>
</evidence>
<evidence type="ECO:0000313" key="3">
    <source>
        <dbReference type="EMBL" id="MEE3716270.1"/>
    </source>
</evidence>
<name>A0AAW9PR54_9CYAN</name>
<feature type="compositionally biased region" description="Low complexity" evidence="1">
    <location>
        <begin position="61"/>
        <end position="74"/>
    </location>
</feature>
<keyword evidence="4" id="KW-1185">Reference proteome</keyword>
<comment type="caution">
    <text evidence="3">The sequence shown here is derived from an EMBL/GenBank/DDBJ whole genome shotgun (WGS) entry which is preliminary data.</text>
</comment>
<evidence type="ECO:0000256" key="2">
    <source>
        <dbReference type="SAM" id="Phobius"/>
    </source>
</evidence>
<reference evidence="3" key="1">
    <citation type="submission" date="2024-01" db="EMBL/GenBank/DDBJ databases">
        <title>Bank of Algae and Cyanobacteria of the Azores (BACA) strain genomes.</title>
        <authorList>
            <person name="Luz R."/>
            <person name="Cordeiro R."/>
            <person name="Fonseca A."/>
            <person name="Goncalves V."/>
        </authorList>
    </citation>
    <scope>NUCLEOTIDE SEQUENCE</scope>
    <source>
        <strain evidence="3">BACA0141</strain>
    </source>
</reference>
<proteinExistence type="predicted"/>
<evidence type="ECO:0000256" key="1">
    <source>
        <dbReference type="SAM" id="MobiDB-lite"/>
    </source>
</evidence>
<sequence>MPDLSAFASVAGIKIPDLSAVSVPMQFMPSDDKAMQGGMVALLGVGLGALLVSEFAGLGKTTQPAAPPTDQTNPYRSNPFRGNQTVKDIEKALLLKPSSYQRDEILKELARYPETMPIANLPEQAIALIAG</sequence>
<keyword evidence="2" id="KW-1133">Transmembrane helix</keyword>
<dbReference type="EMBL" id="JAZBJZ010000015">
    <property type="protein sequence ID" value="MEE3716270.1"/>
    <property type="molecule type" value="Genomic_DNA"/>
</dbReference>
<keyword evidence="2" id="KW-0812">Transmembrane</keyword>
<feature type="region of interest" description="Disordered" evidence="1">
    <location>
        <begin position="60"/>
        <end position="83"/>
    </location>
</feature>
<organism evidence="3 4">
    <name type="scientific">Tumidithrix elongata BACA0141</name>
    <dbReference type="NCBI Taxonomy" id="2716417"/>
    <lineage>
        <taxon>Bacteria</taxon>
        <taxon>Bacillati</taxon>
        <taxon>Cyanobacteriota</taxon>
        <taxon>Cyanophyceae</taxon>
        <taxon>Pseudanabaenales</taxon>
        <taxon>Pseudanabaenaceae</taxon>
        <taxon>Tumidithrix</taxon>
        <taxon>Tumidithrix elongata</taxon>
    </lineage>
</organism>
<gene>
    <name evidence="3" type="ORF">V2H45_05880</name>
</gene>
<feature type="transmembrane region" description="Helical" evidence="2">
    <location>
        <begin position="34"/>
        <end position="52"/>
    </location>
</feature>
<dbReference type="AlphaFoldDB" id="A0AAW9PR54"/>
<dbReference type="Proteomes" id="UP001333818">
    <property type="component" value="Unassembled WGS sequence"/>
</dbReference>
<accession>A0AAW9PR54</accession>